<accession>A0ACB7WS16</accession>
<gene>
    <name evidence="1" type="ORF">IHE45_02G081900</name>
</gene>
<sequence length="504" mass="55303">MFCITINSLTPKLKLLNPCTPPPFHHLHLHVTNSHQNPEKISIKVHKLPQPCMSFTRRMCSGSSSMVMEKEQEENKVWPLCGLSYWVQGFRCFPWLALNFHMVHALRISPSTLQLVQSCANLPLVAKPLFGVISDAVYIGGAHRIPYISFGVFLQIIAWGALALIPSTGDTFPAQMAFILLTNLGASFTEVVSDALVAEFSRAQKEGKLQSYAFIALAAGAMSGNLSGGFILLRTQEPKLMFSAFALLLSIQFALSLITKETSLYPAQCTSHYLVKNSLLWNLHKQFSELMAVISEERILYPLLWIVSSISVVPNLSGAMFCFQTQCLNLDPLIIGLSKVVGQSMVLLTTIFYNRYLKRIPMRKLIFGVQIVYALALLSDLFLVKQINLTLGISNEVYVLCLSALAEAVAQFKILPFTVLISSLCPPGSEGSLFAFFTSALCLSSILSGIFGVGIASIIGVSSGDYSSLPFGIVLQSLASLLPLGWISHVPAVRNSEGMKKKRK</sequence>
<name>A0ACB7WS16_DIOAL</name>
<evidence type="ECO:0000313" key="1">
    <source>
        <dbReference type="EMBL" id="KAH7690920.1"/>
    </source>
</evidence>
<comment type="caution">
    <text evidence="1">The sequence shown here is derived from an EMBL/GenBank/DDBJ whole genome shotgun (WGS) entry which is preliminary data.</text>
</comment>
<dbReference type="Proteomes" id="UP000827976">
    <property type="component" value="Chromosome 2"/>
</dbReference>
<dbReference type="EMBL" id="CM037012">
    <property type="protein sequence ID" value="KAH7690920.1"/>
    <property type="molecule type" value="Genomic_DNA"/>
</dbReference>
<keyword evidence="2" id="KW-1185">Reference proteome</keyword>
<organism evidence="1 2">
    <name type="scientific">Dioscorea alata</name>
    <name type="common">Purple yam</name>
    <dbReference type="NCBI Taxonomy" id="55571"/>
    <lineage>
        <taxon>Eukaryota</taxon>
        <taxon>Viridiplantae</taxon>
        <taxon>Streptophyta</taxon>
        <taxon>Embryophyta</taxon>
        <taxon>Tracheophyta</taxon>
        <taxon>Spermatophyta</taxon>
        <taxon>Magnoliopsida</taxon>
        <taxon>Liliopsida</taxon>
        <taxon>Dioscoreales</taxon>
        <taxon>Dioscoreaceae</taxon>
        <taxon>Dioscorea</taxon>
    </lineage>
</organism>
<proteinExistence type="predicted"/>
<reference evidence="2" key="1">
    <citation type="journal article" date="2022" name="Nat. Commun.">
        <title>Chromosome evolution and the genetic basis of agronomically important traits in greater yam.</title>
        <authorList>
            <person name="Bredeson J.V."/>
            <person name="Lyons J.B."/>
            <person name="Oniyinde I.O."/>
            <person name="Okereke N.R."/>
            <person name="Kolade O."/>
            <person name="Nnabue I."/>
            <person name="Nwadili C.O."/>
            <person name="Hribova E."/>
            <person name="Parker M."/>
            <person name="Nwogha J."/>
            <person name="Shu S."/>
            <person name="Carlson J."/>
            <person name="Kariba R."/>
            <person name="Muthemba S."/>
            <person name="Knop K."/>
            <person name="Barton G.J."/>
            <person name="Sherwood A.V."/>
            <person name="Lopez-Montes A."/>
            <person name="Asiedu R."/>
            <person name="Jamnadass R."/>
            <person name="Muchugi A."/>
            <person name="Goodstein D."/>
            <person name="Egesi C.N."/>
            <person name="Featherston J."/>
            <person name="Asfaw A."/>
            <person name="Simpson G.G."/>
            <person name="Dolezel J."/>
            <person name="Hendre P.S."/>
            <person name="Van Deynze A."/>
            <person name="Kumar P.L."/>
            <person name="Obidiegwu J.E."/>
            <person name="Bhattacharjee R."/>
            <person name="Rokhsar D.S."/>
        </authorList>
    </citation>
    <scope>NUCLEOTIDE SEQUENCE [LARGE SCALE GENOMIC DNA]</scope>
    <source>
        <strain evidence="2">cv. TDa95/00328</strain>
    </source>
</reference>
<protein>
    <submittedName>
        <fullName evidence="1">Folate-biopterin transporter protein</fullName>
    </submittedName>
</protein>
<evidence type="ECO:0000313" key="2">
    <source>
        <dbReference type="Proteomes" id="UP000827976"/>
    </source>
</evidence>